<evidence type="ECO:0000313" key="2">
    <source>
        <dbReference type="Proteomes" id="UP000245263"/>
    </source>
</evidence>
<protein>
    <recommendedName>
        <fullName evidence="3">Lipoprotein</fullName>
    </recommendedName>
</protein>
<evidence type="ECO:0008006" key="3">
    <source>
        <dbReference type="Google" id="ProtNLM"/>
    </source>
</evidence>
<dbReference type="RefSeq" id="WP_341461794.1">
    <property type="nucleotide sequence ID" value="NZ_AP025028.1"/>
</dbReference>
<dbReference type="Proteomes" id="UP000245263">
    <property type="component" value="Chromosome 1"/>
</dbReference>
<name>A0ABM7UR12_9LEPT</name>
<sequence length="365" mass="40253">MSFPGTPSSDSAEVTQDKFQSVQLTTFYRKDGNFQFQDILIEYKLKITKNEFETVEAYIGNPNEISYNSQTNQISGHFNQKEDLFQTNSVVFTYSDFTKKLKIILTLKKDGKIISFRELITTPPNPPVIPPNTITLPIISYETKRSLIGGTEYQVIRVKFQAGSDLTAFKRLDAYIGRPSIISLAPDNYNVINYISATFYDTSSQNFLFLTPELNSAYKIIVVGSTADAKGNRSIDTVPPPPPASPCAGSVNAPVTIGNCTNHCLVVDLVGNQMGYIAKTTIGTTTEEYLYLDSSSSTTSGGNGPANLSWMEQFSPIGMGEYQTDQRTFDVTAYSDACVVLSSYLVQDDPTGFRDNYITGKVIVP</sequence>
<proteinExistence type="predicted"/>
<reference evidence="1 2" key="1">
    <citation type="submission" date="2021-08" db="EMBL/GenBank/DDBJ databases">
        <title>Complete genome sequence of Leptospira kobayashii strain E30.</title>
        <authorList>
            <person name="Nakao R."/>
            <person name="Nakamura S."/>
            <person name="Masuzawa T."/>
            <person name="Koizumi N."/>
        </authorList>
    </citation>
    <scope>NUCLEOTIDE SEQUENCE [LARGE SCALE GENOMIC DNA]</scope>
    <source>
        <strain evidence="1 2">E30</strain>
    </source>
</reference>
<accession>A0ABM7UR12</accession>
<organism evidence="1 2">
    <name type="scientific">Leptospira kobayashii</name>
    <dbReference type="NCBI Taxonomy" id="1917830"/>
    <lineage>
        <taxon>Bacteria</taxon>
        <taxon>Pseudomonadati</taxon>
        <taxon>Spirochaetota</taxon>
        <taxon>Spirochaetia</taxon>
        <taxon>Leptospirales</taxon>
        <taxon>Leptospiraceae</taxon>
        <taxon>Leptospira</taxon>
    </lineage>
</organism>
<keyword evidence="2" id="KW-1185">Reference proteome</keyword>
<evidence type="ECO:0000313" key="1">
    <source>
        <dbReference type="EMBL" id="BDA78240.1"/>
    </source>
</evidence>
<gene>
    <name evidence="1" type="ORF">LPTSP3_g11700</name>
</gene>
<dbReference type="EMBL" id="AP025028">
    <property type="protein sequence ID" value="BDA78240.1"/>
    <property type="molecule type" value="Genomic_DNA"/>
</dbReference>